<proteinExistence type="predicted"/>
<protein>
    <submittedName>
        <fullName evidence="1">Uncharacterized protein</fullName>
    </submittedName>
</protein>
<dbReference type="EMBL" id="VZQQ01000003">
    <property type="protein sequence ID" value="MBC8745886.1"/>
    <property type="molecule type" value="Genomic_DNA"/>
</dbReference>
<evidence type="ECO:0000313" key="2">
    <source>
        <dbReference type="Proteomes" id="UP000736373"/>
    </source>
</evidence>
<comment type="caution">
    <text evidence="1">The sequence shown here is derived from an EMBL/GenBank/DDBJ whole genome shotgun (WGS) entry which is preliminary data.</text>
</comment>
<evidence type="ECO:0000313" key="1">
    <source>
        <dbReference type="EMBL" id="MBC8745886.1"/>
    </source>
</evidence>
<sequence length="71" mass="7781">MKTILGGSSDENVNANRHTQVVGFSEQKQQRANRKTGATRDNEGEFFVRSCIGCDVPTWRVASLGLEPEVG</sequence>
<organism evidence="1 2">
    <name type="scientific">Paraburkholderia podalyriae</name>
    <dbReference type="NCBI Taxonomy" id="1938811"/>
    <lineage>
        <taxon>Bacteria</taxon>
        <taxon>Pseudomonadati</taxon>
        <taxon>Pseudomonadota</taxon>
        <taxon>Betaproteobacteria</taxon>
        <taxon>Burkholderiales</taxon>
        <taxon>Burkholderiaceae</taxon>
        <taxon>Paraburkholderia</taxon>
    </lineage>
</organism>
<keyword evidence="2" id="KW-1185">Reference proteome</keyword>
<gene>
    <name evidence="1" type="ORF">F6X42_04335</name>
</gene>
<dbReference type="RefSeq" id="WP_187633024.1">
    <property type="nucleotide sequence ID" value="NZ_VZQQ01000003.1"/>
</dbReference>
<accession>A0ABR7PHU8</accession>
<dbReference type="Proteomes" id="UP000736373">
    <property type="component" value="Unassembled WGS sequence"/>
</dbReference>
<name>A0ABR7PHU8_9BURK</name>
<reference evidence="1 2" key="1">
    <citation type="submission" date="2019-09" db="EMBL/GenBank/DDBJ databases">
        <title>Paraburkholderia podalyriae sp. nov., A South African Podalyria-associated rhizobium.</title>
        <authorList>
            <person name="Mavima L."/>
            <person name="Beukes C.W."/>
            <person name="Palmer M."/>
            <person name="De Meyer S.E."/>
            <person name="James E.K."/>
            <person name="Maluk M."/>
            <person name="Avontuur J.R."/>
            <person name="Chan W.Y."/>
            <person name="Venter S.N."/>
            <person name="Steenkamp E.T."/>
        </authorList>
    </citation>
    <scope>NUCLEOTIDE SEQUENCE [LARGE SCALE GENOMIC DNA]</scope>
    <source>
        <strain evidence="1 2">WC7.3b</strain>
    </source>
</reference>